<dbReference type="RefSeq" id="WP_343809156.1">
    <property type="nucleotide sequence ID" value="NZ_BAAADS010000001.1"/>
</dbReference>
<proteinExistence type="predicted"/>
<dbReference type="Proteomes" id="UP001500866">
    <property type="component" value="Unassembled WGS sequence"/>
</dbReference>
<evidence type="ECO:0000313" key="1">
    <source>
        <dbReference type="EMBL" id="GAA0588289.1"/>
    </source>
</evidence>
<comment type="caution">
    <text evidence="1">The sequence shown here is derived from an EMBL/GenBank/DDBJ whole genome shotgun (WGS) entry which is preliminary data.</text>
</comment>
<sequence>MERKKYYVNMASQEISRIEYGNNADFVIYATWEEAQMLRAKLDRMNDADFNGFFRAHVPIRPYHHDQANDDYDEGITDAFRMIYDLGNEATKEHIVNMGVLSENHM</sequence>
<evidence type="ECO:0000313" key="2">
    <source>
        <dbReference type="Proteomes" id="UP001500866"/>
    </source>
</evidence>
<reference evidence="2" key="1">
    <citation type="journal article" date="2019" name="Int. J. Syst. Evol. Microbiol.">
        <title>The Global Catalogue of Microorganisms (GCM) 10K type strain sequencing project: providing services to taxonomists for standard genome sequencing and annotation.</title>
        <authorList>
            <consortium name="The Broad Institute Genomics Platform"/>
            <consortium name="The Broad Institute Genome Sequencing Center for Infectious Disease"/>
            <person name="Wu L."/>
            <person name="Ma J."/>
        </authorList>
    </citation>
    <scope>NUCLEOTIDE SEQUENCE [LARGE SCALE GENOMIC DNA]</scope>
    <source>
        <strain evidence="2">JCM 15395</strain>
    </source>
</reference>
<gene>
    <name evidence="1" type="ORF">GCM10009001_00140</name>
</gene>
<name>A0ABP3QG76_9BACI</name>
<protein>
    <recommendedName>
        <fullName evidence="3">Hydrolase</fullName>
    </recommendedName>
</protein>
<organism evidence="1 2">
    <name type="scientific">Virgibacillus siamensis</name>
    <dbReference type="NCBI Taxonomy" id="480071"/>
    <lineage>
        <taxon>Bacteria</taxon>
        <taxon>Bacillati</taxon>
        <taxon>Bacillota</taxon>
        <taxon>Bacilli</taxon>
        <taxon>Bacillales</taxon>
        <taxon>Bacillaceae</taxon>
        <taxon>Virgibacillus</taxon>
    </lineage>
</organism>
<keyword evidence="2" id="KW-1185">Reference proteome</keyword>
<dbReference type="EMBL" id="BAAADS010000001">
    <property type="protein sequence ID" value="GAA0588289.1"/>
    <property type="molecule type" value="Genomic_DNA"/>
</dbReference>
<accession>A0ABP3QG76</accession>
<evidence type="ECO:0008006" key="3">
    <source>
        <dbReference type="Google" id="ProtNLM"/>
    </source>
</evidence>